<keyword evidence="4" id="KW-0540">Nuclease</keyword>
<evidence type="ECO:0000256" key="1">
    <source>
        <dbReference type="SAM" id="MobiDB-lite"/>
    </source>
</evidence>
<gene>
    <name evidence="4" type="ORF">ACFP0N_24345</name>
</gene>
<evidence type="ECO:0000313" key="5">
    <source>
        <dbReference type="Proteomes" id="UP001596067"/>
    </source>
</evidence>
<keyword evidence="5" id="KW-1185">Reference proteome</keyword>
<organism evidence="4 5">
    <name type="scientific">Kitasatospora aburaviensis</name>
    <dbReference type="NCBI Taxonomy" id="67265"/>
    <lineage>
        <taxon>Bacteria</taxon>
        <taxon>Bacillati</taxon>
        <taxon>Actinomycetota</taxon>
        <taxon>Actinomycetes</taxon>
        <taxon>Kitasatosporales</taxon>
        <taxon>Streptomycetaceae</taxon>
        <taxon>Kitasatospora</taxon>
    </lineage>
</organism>
<dbReference type="InterPro" id="IPR005135">
    <property type="entry name" value="Endo/exonuclease/phosphatase"/>
</dbReference>
<feature type="chain" id="PRO_5045181569" evidence="2">
    <location>
        <begin position="30"/>
        <end position="309"/>
    </location>
</feature>
<feature type="region of interest" description="Disordered" evidence="1">
    <location>
        <begin position="37"/>
        <end position="60"/>
    </location>
</feature>
<feature type="domain" description="Endonuclease/exonuclease/phosphatase" evidence="3">
    <location>
        <begin position="79"/>
        <end position="300"/>
    </location>
</feature>
<evidence type="ECO:0000256" key="2">
    <source>
        <dbReference type="SAM" id="SignalP"/>
    </source>
</evidence>
<dbReference type="PANTHER" id="PTHR14859:SF15">
    <property type="entry name" value="ENDONUCLEASE_EXONUCLEASE_PHOSPHATASE DOMAIN-CONTAINING PROTEIN"/>
    <property type="match status" value="1"/>
</dbReference>
<reference evidence="5" key="1">
    <citation type="journal article" date="2019" name="Int. J. Syst. Evol. Microbiol.">
        <title>The Global Catalogue of Microorganisms (GCM) 10K type strain sequencing project: providing services to taxonomists for standard genome sequencing and annotation.</title>
        <authorList>
            <consortium name="The Broad Institute Genomics Platform"/>
            <consortium name="The Broad Institute Genome Sequencing Center for Infectious Disease"/>
            <person name="Wu L."/>
            <person name="Ma J."/>
        </authorList>
    </citation>
    <scope>NUCLEOTIDE SEQUENCE [LARGE SCALE GENOMIC DNA]</scope>
    <source>
        <strain evidence="5">CGMCC 4.1469</strain>
    </source>
</reference>
<evidence type="ECO:0000259" key="3">
    <source>
        <dbReference type="Pfam" id="PF03372"/>
    </source>
</evidence>
<keyword evidence="4" id="KW-0255">Endonuclease</keyword>
<dbReference type="InterPro" id="IPR036691">
    <property type="entry name" value="Endo/exonu/phosph_ase_sf"/>
</dbReference>
<accession>A0ABW1F2N3</accession>
<proteinExistence type="predicted"/>
<dbReference type="SUPFAM" id="SSF56219">
    <property type="entry name" value="DNase I-like"/>
    <property type="match status" value="1"/>
</dbReference>
<dbReference type="Pfam" id="PF03372">
    <property type="entry name" value="Exo_endo_phos"/>
    <property type="match status" value="1"/>
</dbReference>
<keyword evidence="2" id="KW-0732">Signal</keyword>
<protein>
    <submittedName>
        <fullName evidence="4">Endonuclease/exonuclease/phosphatase family protein</fullName>
    </submittedName>
</protein>
<dbReference type="RefSeq" id="WP_345329096.1">
    <property type="nucleotide sequence ID" value="NZ_BAAAVH010000069.1"/>
</dbReference>
<comment type="caution">
    <text evidence="4">The sequence shown here is derived from an EMBL/GenBank/DDBJ whole genome shotgun (WGS) entry which is preliminary data.</text>
</comment>
<dbReference type="Proteomes" id="UP001596067">
    <property type="component" value="Unassembled WGS sequence"/>
</dbReference>
<keyword evidence="4" id="KW-0378">Hydrolase</keyword>
<feature type="signal peptide" evidence="2">
    <location>
        <begin position="1"/>
        <end position="29"/>
    </location>
</feature>
<dbReference type="GO" id="GO:0004519">
    <property type="term" value="F:endonuclease activity"/>
    <property type="evidence" value="ECO:0007669"/>
    <property type="project" value="UniProtKB-KW"/>
</dbReference>
<sequence length="309" mass="32317">MTALRARLARPLIAGAAAAGLLAGGLALADAAPDGTAATGPSVTAGSGTGDAPGAGDRGEPVTAVAAQSRAAVYPSRIMTWNLYAPGSAEPEDYAKEIAAYRPQVLGVQEGCRGAVQKTVEILRAKYNLIYNVAYGTALNDRINCGFWGGNAYGQAILSAAPITDKGNRLYPAGGSEDRAYMWVTTVLDGKPVRVYNTHLAQNGQSNVRAKQVEHLLKAIGTQQRVIVLGDLNSRPQGPELAALWNAGLRDADPACGKAPQAGCQPTADASPSRKKFDYILLRGINPPGVTVRDSVHSDHDIVYTTLDL</sequence>
<name>A0ABW1F2N3_9ACTN</name>
<dbReference type="Gene3D" id="3.60.10.10">
    <property type="entry name" value="Endonuclease/exonuclease/phosphatase"/>
    <property type="match status" value="1"/>
</dbReference>
<evidence type="ECO:0000313" key="4">
    <source>
        <dbReference type="EMBL" id="MFC5888103.1"/>
    </source>
</evidence>
<dbReference type="InterPro" id="IPR051916">
    <property type="entry name" value="GPI-anchor_lipid_remodeler"/>
</dbReference>
<dbReference type="PANTHER" id="PTHR14859">
    <property type="entry name" value="CALCOFLUOR WHITE HYPERSENSITIVE PROTEIN PRECURSOR"/>
    <property type="match status" value="1"/>
</dbReference>
<dbReference type="EMBL" id="JBHSOD010000035">
    <property type="protein sequence ID" value="MFC5888103.1"/>
    <property type="molecule type" value="Genomic_DNA"/>
</dbReference>